<evidence type="ECO:0000256" key="2">
    <source>
        <dbReference type="SAM" id="Phobius"/>
    </source>
</evidence>
<feature type="compositionally biased region" description="Basic and acidic residues" evidence="1">
    <location>
        <begin position="730"/>
        <end position="806"/>
    </location>
</feature>
<proteinExistence type="predicted"/>
<dbReference type="AlphaFoldDB" id="A0A087UQS2"/>
<evidence type="ECO:0000256" key="1">
    <source>
        <dbReference type="SAM" id="MobiDB-lite"/>
    </source>
</evidence>
<dbReference type="Proteomes" id="UP000054359">
    <property type="component" value="Unassembled WGS sequence"/>
</dbReference>
<evidence type="ECO:0000313" key="3">
    <source>
        <dbReference type="EMBL" id="KFM79711.1"/>
    </source>
</evidence>
<gene>
    <name evidence="3" type="ORF">X975_11676</name>
</gene>
<feature type="region of interest" description="Disordered" evidence="1">
    <location>
        <begin position="881"/>
        <end position="983"/>
    </location>
</feature>
<feature type="compositionally biased region" description="Basic and acidic residues" evidence="1">
    <location>
        <begin position="213"/>
        <end position="382"/>
    </location>
</feature>
<feature type="compositionally biased region" description="Basic and acidic residues" evidence="1">
    <location>
        <begin position="922"/>
        <end position="953"/>
    </location>
</feature>
<feature type="region of interest" description="Disordered" evidence="1">
    <location>
        <begin position="710"/>
        <end position="811"/>
    </location>
</feature>
<feature type="non-terminal residue" evidence="3">
    <location>
        <position position="1035"/>
    </location>
</feature>
<keyword evidence="4" id="KW-1185">Reference proteome</keyword>
<evidence type="ECO:0000313" key="4">
    <source>
        <dbReference type="Proteomes" id="UP000054359"/>
    </source>
</evidence>
<dbReference type="OMA" id="DEYPTRT"/>
<feature type="compositionally biased region" description="Low complexity" evidence="1">
    <location>
        <begin position="666"/>
        <end position="678"/>
    </location>
</feature>
<protein>
    <submittedName>
        <fullName evidence="3">Uncharacterized protein</fullName>
    </submittedName>
</protein>
<feature type="compositionally biased region" description="Basic and acidic residues" evidence="1">
    <location>
        <begin position="171"/>
        <end position="180"/>
    </location>
</feature>
<feature type="region of interest" description="Disordered" evidence="1">
    <location>
        <begin position="616"/>
        <end position="645"/>
    </location>
</feature>
<organism evidence="3 4">
    <name type="scientific">Stegodyphus mimosarum</name>
    <name type="common">African social velvet spider</name>
    <dbReference type="NCBI Taxonomy" id="407821"/>
    <lineage>
        <taxon>Eukaryota</taxon>
        <taxon>Metazoa</taxon>
        <taxon>Ecdysozoa</taxon>
        <taxon>Arthropoda</taxon>
        <taxon>Chelicerata</taxon>
        <taxon>Arachnida</taxon>
        <taxon>Araneae</taxon>
        <taxon>Araneomorphae</taxon>
        <taxon>Entelegynae</taxon>
        <taxon>Eresoidea</taxon>
        <taxon>Eresidae</taxon>
        <taxon>Stegodyphus</taxon>
    </lineage>
</organism>
<keyword evidence="2" id="KW-0472">Membrane</keyword>
<dbReference type="EMBL" id="KK121085">
    <property type="protein sequence ID" value="KFM79711.1"/>
    <property type="molecule type" value="Genomic_DNA"/>
</dbReference>
<feature type="region of interest" description="Disordered" evidence="1">
    <location>
        <begin position="137"/>
        <end position="382"/>
    </location>
</feature>
<feature type="region of interest" description="Disordered" evidence="1">
    <location>
        <begin position="664"/>
        <end position="685"/>
    </location>
</feature>
<feature type="transmembrane region" description="Helical" evidence="2">
    <location>
        <begin position="12"/>
        <end position="40"/>
    </location>
</feature>
<name>A0A087UQS2_STEMI</name>
<feature type="region of interest" description="Disordered" evidence="1">
    <location>
        <begin position="829"/>
        <end position="864"/>
    </location>
</feature>
<sequence>MGSDRGTGTRLAARFCYGACFGLGFVITAITLAAMFWIVWCYFGLAVLQISDSQRRALVNYSHVPSKPSPTPVTASPSRATTLPSIETSVNSISKSPTVATVLRGSSRELSPAATASPQAPPRVREDDIAEKVGQKAAILSGDESSKEATNEEVIYARRVSSSTTENRPIGPDRKEDKVKSPGRRNPPDSGIEPRLDIAPTQVYDSKNARSRRPLDEESDKPTRDEKRSPPVDYIEKDRPASAKRDEIQSSRRPDDIPPYRDPDFERDYPRRPPLIVDRERSRYDDDDDTRGTRSRYDKRDRGRESDDRYSKGDTRVYPDDDLKIPLEKERTDRPIPRSDDRYRDRLAEDDRYRTRDDRYDDRYPDETRRRGDDDRYRDRDYDDRYRDRDERYRYRSVEERERYRDRIPEERYKPIDDKDIDRYRTREDRYRYRDEERYRDRDDDRYRTRDDDTELRDRISEDKLKDRDYDSLSRDVSYRPRIDDDRYREEEEVRRRNKDYKEPAVVSRIDEIPLIERRPLPVRSETSSRDTRRRADYEPDVIDRPRSYARDDVVISRAEIPVRSISSEDRYVARDKDDDYRRPSRIDERDDKIVPTRVRDDEYISRSSLIDDRSRDEVYVPRPPAIDLKPRDETRFSDERKESRLRDDKYYDDDDRIRRLDDSRSTLSSLSSASGTRKLTRGDIPEEKRVDAKYVDRDDEVKLDRRSYASEDDDEYRRSNSRTRIPYDYTDRDRRPTDERDYKDDERYIRRVSSADDEYRRDRTRTDYDTDRPRSRDRYDDEYRRYDRDDDRYVPLDRSSSRKAETYPLDDDERYRRRELDERGIRREVPIRDASDDRRRPTRPERLDDRPRKSEPDVRPALLADDRRFVDSIPVSRNRDLVDAYPSPSSSDSSRKPPPRLVSSARDPLLSSSMSTAYSREPSDVIIREKRYQNSQSREKQSRNSESSRVRGELGTINSDKIMPGSKDTALSSEDSEERPLTAKDVIEAALRQSDVSSQNSRKVFYPVFDPRISNLTSPEIIRPSERRGTTITA</sequence>
<dbReference type="OrthoDB" id="6437952at2759"/>
<feature type="region of interest" description="Disordered" evidence="1">
    <location>
        <begin position="398"/>
        <end position="420"/>
    </location>
</feature>
<accession>A0A087UQS2</accession>
<feature type="compositionally biased region" description="Basic and acidic residues" evidence="1">
    <location>
        <begin position="629"/>
        <end position="645"/>
    </location>
</feature>
<reference evidence="3 4" key="1">
    <citation type="submission" date="2013-11" db="EMBL/GenBank/DDBJ databases">
        <title>Genome sequencing of Stegodyphus mimosarum.</title>
        <authorList>
            <person name="Bechsgaard J."/>
        </authorList>
    </citation>
    <scope>NUCLEOTIDE SEQUENCE [LARGE SCALE GENOMIC DNA]</scope>
</reference>
<keyword evidence="2" id="KW-0812">Transmembrane</keyword>
<keyword evidence="2" id="KW-1133">Transmembrane helix</keyword>
<feature type="region of interest" description="Disordered" evidence="1">
    <location>
        <begin position="104"/>
        <end position="125"/>
    </location>
</feature>